<organism evidence="10 11">
    <name type="scientific">Nonomuraea maheshkhaliensis</name>
    <dbReference type="NCBI Taxonomy" id="419590"/>
    <lineage>
        <taxon>Bacteria</taxon>
        <taxon>Bacillati</taxon>
        <taxon>Actinomycetota</taxon>
        <taxon>Actinomycetes</taxon>
        <taxon>Streptosporangiales</taxon>
        <taxon>Streptosporangiaceae</taxon>
        <taxon>Nonomuraea</taxon>
    </lineage>
</organism>
<dbReference type="EMBL" id="BAAAMU010000032">
    <property type="protein sequence ID" value="GAA1643043.1"/>
    <property type="molecule type" value="Genomic_DNA"/>
</dbReference>
<comment type="caution">
    <text evidence="10">The sequence shown here is derived from an EMBL/GenBank/DDBJ whole genome shotgun (WGS) entry which is preliminary data.</text>
</comment>
<feature type="domain" description="Amidohydrolase-related" evidence="9">
    <location>
        <begin position="54"/>
        <end position="423"/>
    </location>
</feature>
<dbReference type="InterPro" id="IPR032466">
    <property type="entry name" value="Metal_Hydrolase"/>
</dbReference>
<dbReference type="InterPro" id="IPR050138">
    <property type="entry name" value="DHOase/Allantoinase_Hydrolase"/>
</dbReference>
<dbReference type="PANTHER" id="PTHR43668:SF2">
    <property type="entry name" value="ALLANTOINASE"/>
    <property type="match status" value="1"/>
</dbReference>
<evidence type="ECO:0000313" key="10">
    <source>
        <dbReference type="EMBL" id="GAA1643043.1"/>
    </source>
</evidence>
<evidence type="ECO:0000259" key="9">
    <source>
        <dbReference type="Pfam" id="PF01979"/>
    </source>
</evidence>
<evidence type="ECO:0000256" key="2">
    <source>
        <dbReference type="ARBA" id="ARBA00004968"/>
    </source>
</evidence>
<keyword evidence="11" id="KW-1185">Reference proteome</keyword>
<dbReference type="NCBIfam" id="TIGR03178">
    <property type="entry name" value="allantoinase"/>
    <property type="match status" value="1"/>
</dbReference>
<dbReference type="SUPFAM" id="SSF51338">
    <property type="entry name" value="Composite domain of metallo-dependent hydrolases"/>
    <property type="match status" value="1"/>
</dbReference>
<dbReference type="InterPro" id="IPR017593">
    <property type="entry name" value="Allantoinase"/>
</dbReference>
<sequence length="437" mass="46361">MTSFDLVVRSRRTVTPEGERAAAVAVRDEKIVALYDYAKPLDAPEDVDLRDVALLPGLVDTHVHVNEPGRTHWEGFDSATRAAAAGGVTTIVDMPLNSLPPTIDEPALDAKLRAAGGRCHVDVGFWGGAVPGNVKDLAPLHRRGVYGFKCFLSPSGVEEFPHLTVAELRLVLEEVAGFGGLTVVHAEDPALLAEPGGPGYREFLDSRPGASERSAVEQVVRVAEECGARVHILHVSSADCLEVLEAARARGVAVSAETCPHYLTLTAEQVPEGGTTYKCCPPIRSEANRDLLWDGLARGVLSCVVSDHSPSTADLKVPDFAAAWGGIASLQIGLPAIWTEAARRGHGLGDVVRWMSANPAALAGMPGKGGIKVGNDADLVAFDPAADLLVDAARLHHKNPVTPYHGRTLKGAVLTTWLRGRPVDGEPHGRLLMGARR</sequence>
<keyword evidence="7" id="KW-0378">Hydrolase</keyword>
<evidence type="ECO:0000256" key="5">
    <source>
        <dbReference type="ARBA" id="ARBA00012863"/>
    </source>
</evidence>
<dbReference type="Pfam" id="PF01979">
    <property type="entry name" value="Amidohydro_1"/>
    <property type="match status" value="1"/>
</dbReference>
<dbReference type="Gene3D" id="3.20.20.140">
    <property type="entry name" value="Metal-dependent hydrolases"/>
    <property type="match status" value="1"/>
</dbReference>
<evidence type="ECO:0000313" key="11">
    <source>
        <dbReference type="Proteomes" id="UP001500064"/>
    </source>
</evidence>
<dbReference type="InterPro" id="IPR011059">
    <property type="entry name" value="Metal-dep_hydrolase_composite"/>
</dbReference>
<comment type="similarity">
    <text evidence="3">Belongs to the metallo-dependent hydrolases superfamily. Allantoinase family.</text>
</comment>
<dbReference type="Proteomes" id="UP001500064">
    <property type="component" value="Unassembled WGS sequence"/>
</dbReference>
<reference evidence="10 11" key="1">
    <citation type="journal article" date="2019" name="Int. J. Syst. Evol. Microbiol.">
        <title>The Global Catalogue of Microorganisms (GCM) 10K type strain sequencing project: providing services to taxonomists for standard genome sequencing and annotation.</title>
        <authorList>
            <consortium name="The Broad Institute Genomics Platform"/>
            <consortium name="The Broad Institute Genome Sequencing Center for Infectious Disease"/>
            <person name="Wu L."/>
            <person name="Ma J."/>
        </authorList>
    </citation>
    <scope>NUCLEOTIDE SEQUENCE [LARGE SCALE GENOMIC DNA]</scope>
    <source>
        <strain evidence="10 11">JCM 13929</strain>
    </source>
</reference>
<evidence type="ECO:0000256" key="6">
    <source>
        <dbReference type="ARBA" id="ARBA00022723"/>
    </source>
</evidence>
<proteinExistence type="inferred from homology"/>
<dbReference type="EC" id="3.5.2.5" evidence="5"/>
<evidence type="ECO:0000256" key="8">
    <source>
        <dbReference type="ARBA" id="ARBA00022833"/>
    </source>
</evidence>
<protein>
    <recommendedName>
        <fullName evidence="5">allantoinase</fullName>
        <ecNumber evidence="5">3.5.2.5</ecNumber>
    </recommendedName>
</protein>
<dbReference type="RefSeq" id="WP_346107655.1">
    <property type="nucleotide sequence ID" value="NZ_BAAAMU010000032.1"/>
</dbReference>
<dbReference type="InterPro" id="IPR006680">
    <property type="entry name" value="Amidohydro-rel"/>
</dbReference>
<gene>
    <name evidence="10" type="primary">allB</name>
    <name evidence="10" type="ORF">GCM10009733_045200</name>
</gene>
<evidence type="ECO:0000256" key="4">
    <source>
        <dbReference type="ARBA" id="ARBA00011881"/>
    </source>
</evidence>
<name>A0ABN2FEC0_9ACTN</name>
<evidence type="ECO:0000256" key="1">
    <source>
        <dbReference type="ARBA" id="ARBA00001947"/>
    </source>
</evidence>
<dbReference type="SUPFAM" id="SSF51556">
    <property type="entry name" value="Metallo-dependent hydrolases"/>
    <property type="match status" value="1"/>
</dbReference>
<dbReference type="PANTHER" id="PTHR43668">
    <property type="entry name" value="ALLANTOINASE"/>
    <property type="match status" value="1"/>
</dbReference>
<evidence type="ECO:0000256" key="7">
    <source>
        <dbReference type="ARBA" id="ARBA00022801"/>
    </source>
</evidence>
<comment type="cofactor">
    <cofactor evidence="1">
        <name>Zn(2+)</name>
        <dbReference type="ChEBI" id="CHEBI:29105"/>
    </cofactor>
</comment>
<evidence type="ECO:0000256" key="3">
    <source>
        <dbReference type="ARBA" id="ARBA00010368"/>
    </source>
</evidence>
<keyword evidence="8" id="KW-0862">Zinc</keyword>
<keyword evidence="6" id="KW-0479">Metal-binding</keyword>
<comment type="pathway">
    <text evidence="2">Nitrogen metabolism; (S)-allantoin degradation; allantoate from (S)-allantoin: step 1/1.</text>
</comment>
<accession>A0ABN2FEC0</accession>
<comment type="subunit">
    <text evidence="4">Homotetramer.</text>
</comment>